<dbReference type="HOGENOM" id="CLU_1070673_0_0_1"/>
<evidence type="ECO:0000313" key="2">
    <source>
        <dbReference type="Proteomes" id="UP000001292"/>
    </source>
</evidence>
<protein>
    <submittedName>
        <fullName evidence="1">GM15401</fullName>
    </submittedName>
</protein>
<keyword evidence="2" id="KW-1185">Reference proteome</keyword>
<name>B4IBQ2_DROSE</name>
<dbReference type="PhylomeDB" id="B4IBQ2"/>
<dbReference type="AlphaFoldDB" id="B4IBQ2"/>
<dbReference type="Proteomes" id="UP000001292">
    <property type="component" value="Unassembled WGS sequence"/>
</dbReference>
<sequence length="260" mass="29884">MSRCSKYVLEYSRVVVFTVLVSVERSLTTSPASPRQPPRYICIYVSIYLYLRRLRCNRNERNEPKRALCQSEQQILFFGHFAIRSPSRRPELKRRLLAATRPAPRSVGIVLRSSWSSWSRIRSLTVGTGATAFVFGGDGVAPIVHQSDNKRQKRCRWERKSIREVYPKYIKEMKEVAVNQKEPVRHRLLPKIPKLIIIMTKNKHFDPASASAFESASARVRLANCECGLQIRVCDLRKQLDMKNVGKNVFTSISALRFGS</sequence>
<organism evidence="2">
    <name type="scientific">Drosophila sechellia</name>
    <name type="common">Fruit fly</name>
    <dbReference type="NCBI Taxonomy" id="7238"/>
    <lineage>
        <taxon>Eukaryota</taxon>
        <taxon>Metazoa</taxon>
        <taxon>Ecdysozoa</taxon>
        <taxon>Arthropoda</taxon>
        <taxon>Hexapoda</taxon>
        <taxon>Insecta</taxon>
        <taxon>Pterygota</taxon>
        <taxon>Neoptera</taxon>
        <taxon>Endopterygota</taxon>
        <taxon>Diptera</taxon>
        <taxon>Brachycera</taxon>
        <taxon>Muscomorpha</taxon>
        <taxon>Ephydroidea</taxon>
        <taxon>Drosophilidae</taxon>
        <taxon>Drosophila</taxon>
        <taxon>Sophophora</taxon>
    </lineage>
</organism>
<proteinExistence type="predicted"/>
<evidence type="ECO:0000313" key="1">
    <source>
        <dbReference type="EMBL" id="EDW44810.1"/>
    </source>
</evidence>
<dbReference type="EMBL" id="CH480827">
    <property type="protein sequence ID" value="EDW44810.1"/>
    <property type="molecule type" value="Genomic_DNA"/>
</dbReference>
<reference evidence="1 2" key="1">
    <citation type="journal article" date="2007" name="Nature">
        <title>Evolution of genes and genomes on the Drosophila phylogeny.</title>
        <authorList>
            <consortium name="Drosophila 12 Genomes Consortium"/>
            <person name="Clark A.G."/>
            <person name="Eisen M.B."/>
            <person name="Smith D.R."/>
            <person name="Bergman C.M."/>
            <person name="Oliver B."/>
            <person name="Markow T.A."/>
            <person name="Kaufman T.C."/>
            <person name="Kellis M."/>
            <person name="Gelbart W."/>
            <person name="Iyer V.N."/>
            <person name="Pollard D.A."/>
            <person name="Sackton T.B."/>
            <person name="Larracuente A.M."/>
            <person name="Singh N.D."/>
            <person name="Abad J.P."/>
            <person name="Abt D.N."/>
            <person name="Adryan B."/>
            <person name="Aguade M."/>
            <person name="Akashi H."/>
            <person name="Anderson W.W."/>
            <person name="Aquadro C.F."/>
            <person name="Ardell D.H."/>
            <person name="Arguello R."/>
            <person name="Artieri C.G."/>
            <person name="Barbash D.A."/>
            <person name="Barker D."/>
            <person name="Barsanti P."/>
            <person name="Batterham P."/>
            <person name="Batzoglou S."/>
            <person name="Begun D."/>
            <person name="Bhutkar A."/>
            <person name="Blanco E."/>
            <person name="Bosak S.A."/>
            <person name="Bradley R.K."/>
            <person name="Brand A.D."/>
            <person name="Brent M.R."/>
            <person name="Brooks A.N."/>
            <person name="Brown R.H."/>
            <person name="Butlin R.K."/>
            <person name="Caggese C."/>
            <person name="Calvi B.R."/>
            <person name="Bernardo de Carvalho A."/>
            <person name="Caspi A."/>
            <person name="Castrezana S."/>
            <person name="Celniker S.E."/>
            <person name="Chang J.L."/>
            <person name="Chapple C."/>
            <person name="Chatterji S."/>
            <person name="Chinwalla A."/>
            <person name="Civetta A."/>
            <person name="Clifton S.W."/>
            <person name="Comeron J.M."/>
            <person name="Costello J.C."/>
            <person name="Coyne J.A."/>
            <person name="Daub J."/>
            <person name="David R.G."/>
            <person name="Delcher A.L."/>
            <person name="Delehaunty K."/>
            <person name="Do C.B."/>
            <person name="Ebling H."/>
            <person name="Edwards K."/>
            <person name="Eickbush T."/>
            <person name="Evans J.D."/>
            <person name="Filipski A."/>
            <person name="Findeiss S."/>
            <person name="Freyhult E."/>
            <person name="Fulton L."/>
            <person name="Fulton R."/>
            <person name="Garcia A.C."/>
            <person name="Gardiner A."/>
            <person name="Garfield D.A."/>
            <person name="Garvin B.E."/>
            <person name="Gibson G."/>
            <person name="Gilbert D."/>
            <person name="Gnerre S."/>
            <person name="Godfrey J."/>
            <person name="Good R."/>
            <person name="Gotea V."/>
            <person name="Gravely B."/>
            <person name="Greenberg A.J."/>
            <person name="Griffiths-Jones S."/>
            <person name="Gross S."/>
            <person name="Guigo R."/>
            <person name="Gustafson E.A."/>
            <person name="Haerty W."/>
            <person name="Hahn M.W."/>
            <person name="Halligan D.L."/>
            <person name="Halpern A.L."/>
            <person name="Halter G.M."/>
            <person name="Han M.V."/>
            <person name="Heger A."/>
            <person name="Hillier L."/>
            <person name="Hinrichs A.S."/>
            <person name="Holmes I."/>
            <person name="Hoskins R.A."/>
            <person name="Hubisz M.J."/>
            <person name="Hultmark D."/>
            <person name="Huntley M.A."/>
            <person name="Jaffe D.B."/>
            <person name="Jagadeeshan S."/>
            <person name="Jeck W.R."/>
            <person name="Johnson J."/>
            <person name="Jones C.D."/>
            <person name="Jordan W.C."/>
            <person name="Karpen G.H."/>
            <person name="Kataoka E."/>
            <person name="Keightley P.D."/>
            <person name="Kheradpour P."/>
            <person name="Kirkness E.F."/>
            <person name="Koerich L.B."/>
            <person name="Kristiansen K."/>
            <person name="Kudrna D."/>
            <person name="Kulathinal R.J."/>
            <person name="Kumar S."/>
            <person name="Kwok R."/>
            <person name="Lander E."/>
            <person name="Langley C.H."/>
            <person name="Lapoint R."/>
            <person name="Lazzaro B.P."/>
            <person name="Lee S.J."/>
            <person name="Levesque L."/>
            <person name="Li R."/>
            <person name="Lin C.F."/>
            <person name="Lin M.F."/>
            <person name="Lindblad-Toh K."/>
            <person name="Llopart A."/>
            <person name="Long M."/>
            <person name="Low L."/>
            <person name="Lozovsky E."/>
            <person name="Lu J."/>
            <person name="Luo M."/>
            <person name="Machado C.A."/>
            <person name="Makalowski W."/>
            <person name="Marzo M."/>
            <person name="Matsuda M."/>
            <person name="Matzkin L."/>
            <person name="McAllister B."/>
            <person name="McBride C.S."/>
            <person name="McKernan B."/>
            <person name="McKernan K."/>
            <person name="Mendez-Lago M."/>
            <person name="Minx P."/>
            <person name="Mollenhauer M.U."/>
            <person name="Montooth K."/>
            <person name="Mount S.M."/>
            <person name="Mu X."/>
            <person name="Myers E."/>
            <person name="Negre B."/>
            <person name="Newfeld S."/>
            <person name="Nielsen R."/>
            <person name="Noor M.A."/>
            <person name="O'Grady P."/>
            <person name="Pachter L."/>
            <person name="Papaceit M."/>
            <person name="Parisi M.J."/>
            <person name="Parisi M."/>
            <person name="Parts L."/>
            <person name="Pedersen J.S."/>
            <person name="Pesole G."/>
            <person name="Phillippy A.M."/>
            <person name="Ponting C.P."/>
            <person name="Pop M."/>
            <person name="Porcelli D."/>
            <person name="Powell J.R."/>
            <person name="Prohaska S."/>
            <person name="Pruitt K."/>
            <person name="Puig M."/>
            <person name="Quesneville H."/>
            <person name="Ram K.R."/>
            <person name="Rand D."/>
            <person name="Rasmussen M.D."/>
            <person name="Reed L.K."/>
            <person name="Reenan R."/>
            <person name="Reily A."/>
            <person name="Remington K.A."/>
            <person name="Rieger T.T."/>
            <person name="Ritchie M.G."/>
            <person name="Robin C."/>
            <person name="Rogers Y.H."/>
            <person name="Rohde C."/>
            <person name="Rozas J."/>
            <person name="Rubenfield M.J."/>
            <person name="Ruiz A."/>
            <person name="Russo S."/>
            <person name="Salzberg S.L."/>
            <person name="Sanchez-Gracia A."/>
            <person name="Saranga D.J."/>
            <person name="Sato H."/>
            <person name="Schaeffer S.W."/>
            <person name="Schatz M.C."/>
            <person name="Schlenke T."/>
            <person name="Schwartz R."/>
            <person name="Segarra C."/>
            <person name="Singh R.S."/>
            <person name="Sirot L."/>
            <person name="Sirota M."/>
            <person name="Sisneros N.B."/>
            <person name="Smith C.D."/>
            <person name="Smith T.F."/>
            <person name="Spieth J."/>
            <person name="Stage D.E."/>
            <person name="Stark A."/>
            <person name="Stephan W."/>
            <person name="Strausberg R.L."/>
            <person name="Strempel S."/>
            <person name="Sturgill D."/>
            <person name="Sutton G."/>
            <person name="Sutton G.G."/>
            <person name="Tao W."/>
            <person name="Teichmann S."/>
            <person name="Tobari Y.N."/>
            <person name="Tomimura Y."/>
            <person name="Tsolas J.M."/>
            <person name="Valente V.L."/>
            <person name="Venter E."/>
            <person name="Venter J.C."/>
            <person name="Vicario S."/>
            <person name="Vieira F.G."/>
            <person name="Vilella A.J."/>
            <person name="Villasante A."/>
            <person name="Walenz B."/>
            <person name="Wang J."/>
            <person name="Wasserman M."/>
            <person name="Watts T."/>
            <person name="Wilson D."/>
            <person name="Wilson R.K."/>
            <person name="Wing R.A."/>
            <person name="Wolfner M.F."/>
            <person name="Wong A."/>
            <person name="Wong G.K."/>
            <person name="Wu C.I."/>
            <person name="Wu G."/>
            <person name="Yamamoto D."/>
            <person name="Yang H.P."/>
            <person name="Yang S.P."/>
            <person name="Yorke J.A."/>
            <person name="Yoshida K."/>
            <person name="Zdobnov E."/>
            <person name="Zhang P."/>
            <person name="Zhang Y."/>
            <person name="Zimin A.V."/>
            <person name="Baldwin J."/>
            <person name="Abdouelleil A."/>
            <person name="Abdulkadir J."/>
            <person name="Abebe A."/>
            <person name="Abera B."/>
            <person name="Abreu J."/>
            <person name="Acer S.C."/>
            <person name="Aftuck L."/>
            <person name="Alexander A."/>
            <person name="An P."/>
            <person name="Anderson E."/>
            <person name="Anderson S."/>
            <person name="Arachi H."/>
            <person name="Azer M."/>
            <person name="Bachantsang P."/>
            <person name="Barry A."/>
            <person name="Bayul T."/>
            <person name="Berlin A."/>
            <person name="Bessette D."/>
            <person name="Bloom T."/>
            <person name="Blye J."/>
            <person name="Boguslavskiy L."/>
            <person name="Bonnet C."/>
            <person name="Boukhgalter B."/>
            <person name="Bourzgui I."/>
            <person name="Brown A."/>
            <person name="Cahill P."/>
            <person name="Channer S."/>
            <person name="Cheshatsang Y."/>
            <person name="Chuda L."/>
            <person name="Citroen M."/>
            <person name="Collymore A."/>
            <person name="Cooke P."/>
            <person name="Costello M."/>
            <person name="D'Aco K."/>
            <person name="Daza R."/>
            <person name="De Haan G."/>
            <person name="DeGray S."/>
            <person name="DeMaso C."/>
            <person name="Dhargay N."/>
            <person name="Dooley K."/>
            <person name="Dooley E."/>
            <person name="Doricent M."/>
            <person name="Dorje P."/>
            <person name="Dorjee K."/>
            <person name="Dupes A."/>
            <person name="Elong R."/>
            <person name="Falk J."/>
            <person name="Farina A."/>
            <person name="Faro S."/>
            <person name="Ferguson D."/>
            <person name="Fisher S."/>
            <person name="Foley C.D."/>
            <person name="Franke A."/>
            <person name="Friedrich D."/>
            <person name="Gadbois L."/>
            <person name="Gearin G."/>
            <person name="Gearin C.R."/>
            <person name="Giannoukos G."/>
            <person name="Goode T."/>
            <person name="Graham J."/>
            <person name="Grandbois E."/>
            <person name="Grewal S."/>
            <person name="Gyaltsen K."/>
            <person name="Hafez N."/>
            <person name="Hagos B."/>
            <person name="Hall J."/>
            <person name="Henson C."/>
            <person name="Hollinger A."/>
            <person name="Honan T."/>
            <person name="Huard M.D."/>
            <person name="Hughes L."/>
            <person name="Hurhula B."/>
            <person name="Husby M.E."/>
            <person name="Kamat A."/>
            <person name="Kanga B."/>
            <person name="Kashin S."/>
            <person name="Khazanovich D."/>
            <person name="Kisner P."/>
            <person name="Lance K."/>
            <person name="Lara M."/>
            <person name="Lee W."/>
            <person name="Lennon N."/>
            <person name="Letendre F."/>
            <person name="LeVine R."/>
            <person name="Lipovsky A."/>
            <person name="Liu X."/>
            <person name="Liu J."/>
            <person name="Liu S."/>
            <person name="Lokyitsang T."/>
            <person name="Lokyitsang Y."/>
            <person name="Lubonja R."/>
            <person name="Lui A."/>
            <person name="MacDonald P."/>
            <person name="Magnisalis V."/>
            <person name="Maru K."/>
            <person name="Matthews C."/>
            <person name="McCusker W."/>
            <person name="McDonough S."/>
            <person name="Mehta T."/>
            <person name="Meldrim J."/>
            <person name="Meneus L."/>
            <person name="Mihai O."/>
            <person name="Mihalev A."/>
            <person name="Mihova T."/>
            <person name="Mittelman R."/>
            <person name="Mlenga V."/>
            <person name="Montmayeur A."/>
            <person name="Mulrain L."/>
            <person name="Navidi A."/>
            <person name="Naylor J."/>
            <person name="Negash T."/>
            <person name="Nguyen T."/>
            <person name="Nguyen N."/>
            <person name="Nicol R."/>
            <person name="Norbu C."/>
            <person name="Norbu N."/>
            <person name="Novod N."/>
            <person name="O'Neill B."/>
            <person name="Osman S."/>
            <person name="Markiewicz E."/>
            <person name="Oyono O.L."/>
            <person name="Patti C."/>
            <person name="Phunkhang P."/>
            <person name="Pierre F."/>
            <person name="Priest M."/>
            <person name="Raghuraman S."/>
            <person name="Rege F."/>
            <person name="Reyes R."/>
            <person name="Rise C."/>
            <person name="Rogov P."/>
            <person name="Ross K."/>
            <person name="Ryan E."/>
            <person name="Settipalli S."/>
            <person name="Shea T."/>
            <person name="Sherpa N."/>
            <person name="Shi L."/>
            <person name="Shih D."/>
            <person name="Sparrow T."/>
            <person name="Spaulding J."/>
            <person name="Stalker J."/>
            <person name="Stange-Thomann N."/>
            <person name="Stavropoulos S."/>
            <person name="Stone C."/>
            <person name="Strader C."/>
            <person name="Tesfaye S."/>
            <person name="Thomson T."/>
            <person name="Thoulutsang Y."/>
            <person name="Thoulutsang D."/>
            <person name="Topham K."/>
            <person name="Topping I."/>
            <person name="Tsamla T."/>
            <person name="Vassiliev H."/>
            <person name="Vo A."/>
            <person name="Wangchuk T."/>
            <person name="Wangdi T."/>
            <person name="Weiand M."/>
            <person name="Wilkinson J."/>
            <person name="Wilson A."/>
            <person name="Yadav S."/>
            <person name="Young G."/>
            <person name="Yu Q."/>
            <person name="Zembek L."/>
            <person name="Zhong D."/>
            <person name="Zimmer A."/>
            <person name="Zwirko Z."/>
            <person name="Jaffe D.B."/>
            <person name="Alvarez P."/>
            <person name="Brockman W."/>
            <person name="Butler J."/>
            <person name="Chin C."/>
            <person name="Gnerre S."/>
            <person name="Grabherr M."/>
            <person name="Kleber M."/>
            <person name="Mauceli E."/>
            <person name="MacCallum I."/>
        </authorList>
    </citation>
    <scope>NUCLEOTIDE SEQUENCE [LARGE SCALE GENOMIC DNA]</scope>
    <source>
        <strain evidence="2">Rob3c / Tucson 14021-0248.25</strain>
    </source>
</reference>
<gene>
    <name evidence="1" type="primary">Dsec\GM15401</name>
    <name evidence="1" type="ORF">Dsec_GM15401</name>
</gene>
<dbReference type="OMA" id="QKRCRWE"/>
<accession>B4IBQ2</accession>